<dbReference type="Pfam" id="PF20430">
    <property type="entry name" value="Eplus_motif"/>
    <property type="match status" value="1"/>
</dbReference>
<evidence type="ECO:0000256" key="1">
    <source>
        <dbReference type="ARBA" id="ARBA00006643"/>
    </source>
</evidence>
<evidence type="ECO:0000259" key="4">
    <source>
        <dbReference type="Pfam" id="PF14432"/>
    </source>
</evidence>
<dbReference type="PANTHER" id="PTHR47926">
    <property type="entry name" value="PENTATRICOPEPTIDE REPEAT-CONTAINING PROTEIN"/>
    <property type="match status" value="1"/>
</dbReference>
<dbReference type="InterPro" id="IPR002885">
    <property type="entry name" value="PPR_rpt"/>
</dbReference>
<feature type="repeat" description="PPR" evidence="3">
    <location>
        <begin position="324"/>
        <end position="358"/>
    </location>
</feature>
<feature type="repeat" description="PPR" evidence="3">
    <location>
        <begin position="460"/>
        <end position="494"/>
    </location>
</feature>
<dbReference type="FunFam" id="1.25.40.10:FF:000309">
    <property type="entry name" value="Pentatricopeptide repeat-containing protein, chloroplastic"/>
    <property type="match status" value="1"/>
</dbReference>
<feature type="repeat" description="PPR" evidence="3">
    <location>
        <begin position="425"/>
        <end position="459"/>
    </location>
</feature>
<comment type="similarity">
    <text evidence="1">Belongs to the PPR family. PCMP-H subfamily.</text>
</comment>
<dbReference type="Proteomes" id="UP000685013">
    <property type="component" value="Chromosome 4"/>
</dbReference>
<dbReference type="GO" id="GO:0009451">
    <property type="term" value="P:RNA modification"/>
    <property type="evidence" value="ECO:0007669"/>
    <property type="project" value="InterPro"/>
</dbReference>
<evidence type="ECO:0000313" key="5">
    <source>
        <dbReference type="EMBL" id="KAG6600109.1"/>
    </source>
</evidence>
<accession>A0AAV6NLX3</accession>
<feature type="domain" description="DYW" evidence="4">
    <location>
        <begin position="639"/>
        <end position="731"/>
    </location>
</feature>
<dbReference type="InterPro" id="IPR046849">
    <property type="entry name" value="E2_motif"/>
</dbReference>
<dbReference type="Pfam" id="PF13041">
    <property type="entry name" value="PPR_2"/>
    <property type="match status" value="2"/>
</dbReference>
<gene>
    <name evidence="5" type="primary">PCMP-H43</name>
    <name evidence="5" type="ORF">SDJN03_05342</name>
</gene>
<dbReference type="InterPro" id="IPR046848">
    <property type="entry name" value="E_motif"/>
</dbReference>
<evidence type="ECO:0000256" key="3">
    <source>
        <dbReference type="PROSITE-ProRule" id="PRU00708"/>
    </source>
</evidence>
<feature type="repeat" description="PPR" evidence="3">
    <location>
        <begin position="223"/>
        <end position="257"/>
    </location>
</feature>
<dbReference type="InterPro" id="IPR046960">
    <property type="entry name" value="PPR_At4g14850-like_plant"/>
</dbReference>
<dbReference type="EMBL" id="JAGKQH010000004">
    <property type="protein sequence ID" value="KAG6600109.1"/>
    <property type="molecule type" value="Genomic_DNA"/>
</dbReference>
<dbReference type="Pfam" id="PF01535">
    <property type="entry name" value="PPR"/>
    <property type="match status" value="4"/>
</dbReference>
<dbReference type="GO" id="GO:0008270">
    <property type="term" value="F:zinc ion binding"/>
    <property type="evidence" value="ECO:0007669"/>
    <property type="project" value="InterPro"/>
</dbReference>
<evidence type="ECO:0000313" key="6">
    <source>
        <dbReference type="Proteomes" id="UP000685013"/>
    </source>
</evidence>
<name>A0AAV6NLX3_9ROSI</name>
<feature type="repeat" description="PPR" evidence="3">
    <location>
        <begin position="122"/>
        <end position="156"/>
    </location>
</feature>
<dbReference type="GO" id="GO:0003723">
    <property type="term" value="F:RNA binding"/>
    <property type="evidence" value="ECO:0007669"/>
    <property type="project" value="InterPro"/>
</dbReference>
<dbReference type="InterPro" id="IPR032867">
    <property type="entry name" value="DYW_dom"/>
</dbReference>
<dbReference type="NCBIfam" id="TIGR00756">
    <property type="entry name" value="PPR"/>
    <property type="match status" value="5"/>
</dbReference>
<keyword evidence="6" id="KW-1185">Reference proteome</keyword>
<reference evidence="5 6" key="1">
    <citation type="journal article" date="2021" name="Hortic Res">
        <title>The domestication of Cucurbita argyrosperma as revealed by the genome of its wild relative.</title>
        <authorList>
            <person name="Barrera-Redondo J."/>
            <person name="Sanchez-de la Vega G."/>
            <person name="Aguirre-Liguori J.A."/>
            <person name="Castellanos-Morales G."/>
            <person name="Gutierrez-Guerrero Y.T."/>
            <person name="Aguirre-Dugua X."/>
            <person name="Aguirre-Planter E."/>
            <person name="Tenaillon M.I."/>
            <person name="Lira-Saade R."/>
            <person name="Eguiarte L.E."/>
        </authorList>
    </citation>
    <scope>NUCLEOTIDE SEQUENCE [LARGE SCALE GENOMIC DNA]</scope>
    <source>
        <strain evidence="5">JBR-2021</strain>
    </source>
</reference>
<organism evidence="5 6">
    <name type="scientific">Cucurbita argyrosperma subsp. sororia</name>
    <dbReference type="NCBI Taxonomy" id="37648"/>
    <lineage>
        <taxon>Eukaryota</taxon>
        <taxon>Viridiplantae</taxon>
        <taxon>Streptophyta</taxon>
        <taxon>Embryophyta</taxon>
        <taxon>Tracheophyta</taxon>
        <taxon>Spermatophyta</taxon>
        <taxon>Magnoliopsida</taxon>
        <taxon>eudicotyledons</taxon>
        <taxon>Gunneridae</taxon>
        <taxon>Pentapetalae</taxon>
        <taxon>rosids</taxon>
        <taxon>fabids</taxon>
        <taxon>Cucurbitales</taxon>
        <taxon>Cucurbitaceae</taxon>
        <taxon>Cucurbiteae</taxon>
        <taxon>Cucurbita</taxon>
    </lineage>
</organism>
<feature type="non-terminal residue" evidence="5">
    <location>
        <position position="1"/>
    </location>
</feature>
<dbReference type="Pfam" id="PF20431">
    <property type="entry name" value="E_motif"/>
    <property type="match status" value="1"/>
</dbReference>
<dbReference type="AlphaFoldDB" id="A0AAV6NLX3"/>
<dbReference type="Pfam" id="PF14432">
    <property type="entry name" value="DYW_deaminase"/>
    <property type="match status" value="1"/>
</dbReference>
<dbReference type="PANTHER" id="PTHR47926:SF396">
    <property type="entry name" value="PENTATRICOPEPTIDE REPEAT-CONTAINING PROTEIN"/>
    <property type="match status" value="1"/>
</dbReference>
<dbReference type="FunFam" id="1.25.40.10:FF:000366">
    <property type="entry name" value="Pentatricopeptide (PPR) repeat-containing protein"/>
    <property type="match status" value="1"/>
</dbReference>
<evidence type="ECO:0000256" key="2">
    <source>
        <dbReference type="ARBA" id="ARBA00022737"/>
    </source>
</evidence>
<proteinExistence type="inferred from homology"/>
<dbReference type="FunFam" id="1.25.40.10:FF:000427">
    <property type="entry name" value="Pentatricopeptide repeat-containing protein chloroplastic"/>
    <property type="match status" value="1"/>
</dbReference>
<comment type="caution">
    <text evidence="5">The sequence shown here is derived from an EMBL/GenBank/DDBJ whole genome shotgun (WGS) entry which is preliminary data.</text>
</comment>
<sequence length="731" mass="82177">MAILLSFNDYGVHLRRPPPYPLRLSSCCNRTASSLLGLSAMSLHSFSLSLSLSSLSTALSKAAATSQEALLRRKHLDQLYVQLIVSGLYKCGFLVIKFVNACLHLRDVNYAHKVFREVLEPDILLWNGIIKGYTQNNIFAGAIRMYKDMQVSGVNPDCFTFLYVLKACGGMSVEGIGKQMHSQTFKYGLRSNVFVQNSLVSMYARFGQTSSARLVFDKLHYRTVVSWTSIISGYVQNGDPVDALRVFKDMRRSTVKLDWIVLVSVVTAYTDMEDLGQGKAIHSLVTKLGLEFEPDIVVSLTNMYAKCGRVEVARFFFNQMEKPNLLLWNAMISGYAKNGYGEEAIELFRKMISKNIGVDSVTVRSAILAVAQAGSLELARWLDGYISKSEYRDDVFVNTALIDMHAKCGSICFARGVFDRMVDKDVVLWSAMIMGYGLHGHGQEAIDLYNRMKQSGVHPNDVTFVGLLTACKNSGLVKEGWELFHQMRDHGIEPHHQHYSCVVDLLGRAGYLNRAYDFIMSMPIKPGVSVWGALLSGCKIHRQVRLGEIAAEQLFLLDPYNTGHYVQLSNLYASAHLWNHVRNVRLMMTQKGLNKDLGHSSIEINGNLETFHVGDRSHPRSKEIFEELDRLERRLKAAGYVAHMESVLHDLNDEEIEETLCNHSERLAVAYGIISTAPGTTLRITKNLRACVNCHSAIKLISKLVNREIIVRDAKRFHHFKDGVCSCGDFW</sequence>
<dbReference type="FunFam" id="1.25.40.10:FF:000031">
    <property type="entry name" value="Pentatricopeptide repeat-containing protein mitochondrial"/>
    <property type="match status" value="1"/>
</dbReference>
<protein>
    <submittedName>
        <fullName evidence="5">Pentatricopeptide repeat-containing protein</fullName>
    </submittedName>
</protein>
<keyword evidence="2" id="KW-0677">Repeat</keyword>
<dbReference type="PROSITE" id="PS51375">
    <property type="entry name" value="PPR"/>
    <property type="match status" value="5"/>
</dbReference>